<evidence type="ECO:0000313" key="3">
    <source>
        <dbReference type="EMBL" id="MDT2759278.1"/>
    </source>
</evidence>
<feature type="region of interest" description="Disordered" evidence="1">
    <location>
        <begin position="1"/>
        <end position="22"/>
    </location>
</feature>
<feature type="domain" description="Phage head morphogenesis" evidence="2">
    <location>
        <begin position="172"/>
        <end position="296"/>
    </location>
</feature>
<feature type="compositionally biased region" description="Polar residues" evidence="1">
    <location>
        <begin position="8"/>
        <end position="20"/>
    </location>
</feature>
<proteinExistence type="predicted"/>
<gene>
    <name evidence="3" type="ORF">P7H27_05830</name>
</gene>
<keyword evidence="4" id="KW-1185">Reference proteome</keyword>
<evidence type="ECO:0000256" key="1">
    <source>
        <dbReference type="SAM" id="MobiDB-lite"/>
    </source>
</evidence>
<dbReference type="InterPro" id="IPR006528">
    <property type="entry name" value="Phage_head_morphogenesis_dom"/>
</dbReference>
<dbReference type="Proteomes" id="UP001181046">
    <property type="component" value="Unassembled WGS sequence"/>
</dbReference>
<organism evidence="3 4">
    <name type="scientific">Enterococcus xiangfangensis</name>
    <dbReference type="NCBI Taxonomy" id="1296537"/>
    <lineage>
        <taxon>Bacteria</taxon>
        <taxon>Bacillati</taxon>
        <taxon>Bacillota</taxon>
        <taxon>Bacilli</taxon>
        <taxon>Lactobacillales</taxon>
        <taxon>Enterococcaceae</taxon>
        <taxon>Enterococcus</taxon>
    </lineage>
</organism>
<name>A0ABU3F9F4_9ENTE</name>
<sequence>MKADKSDVSQAKSSSKTNLKSDPFVTEMNEPWSADVGIIAEQAYLAFLDVLKEQRQIISKRLKKAPKPPIIAQNRIDLSDYPEEFNDWVKEYILNDETLKAMTIDWKDLFNEWILGTIMTVGEINYLNVPVEIPFDPSGKFGKYDFIDDHLLTWIQGHAEATSIEIVGVSADKVRKLIYDTISDGPYSIDKVQETLQRDYVFSDDRARTIARTEILTAQTTGQFASDMKFADEGLLLGKIWQDSNDDRVRESHQDAHNQFKEFYEPFNVGGELMMYPRDSEMGASAGNVIQCRCTYRLLWKDKDEDKLK</sequence>
<accession>A0ABU3F9F4</accession>
<dbReference type="Pfam" id="PF04233">
    <property type="entry name" value="Phage_Mu_F"/>
    <property type="match status" value="1"/>
</dbReference>
<comment type="caution">
    <text evidence="3">The sequence shown here is derived from an EMBL/GenBank/DDBJ whole genome shotgun (WGS) entry which is preliminary data.</text>
</comment>
<evidence type="ECO:0000313" key="4">
    <source>
        <dbReference type="Proteomes" id="UP001181046"/>
    </source>
</evidence>
<dbReference type="EMBL" id="JARQAJ010000003">
    <property type="protein sequence ID" value="MDT2759278.1"/>
    <property type="molecule type" value="Genomic_DNA"/>
</dbReference>
<dbReference type="RefSeq" id="WP_311829768.1">
    <property type="nucleotide sequence ID" value="NZ_JARQAJ010000003.1"/>
</dbReference>
<protein>
    <submittedName>
        <fullName evidence="3">Phage minor head protein</fullName>
    </submittedName>
</protein>
<evidence type="ECO:0000259" key="2">
    <source>
        <dbReference type="Pfam" id="PF04233"/>
    </source>
</evidence>
<reference evidence="3" key="1">
    <citation type="submission" date="2023-03" db="EMBL/GenBank/DDBJ databases">
        <authorList>
            <person name="Shen W."/>
            <person name="Cai J."/>
        </authorList>
    </citation>
    <scope>NUCLEOTIDE SEQUENCE</scope>
    <source>
        <strain evidence="3">P66-3</strain>
    </source>
</reference>